<dbReference type="PANTHER" id="PTHR30146:SF148">
    <property type="entry name" value="HTH-TYPE TRANSCRIPTIONAL REPRESSOR PURR-RELATED"/>
    <property type="match status" value="1"/>
</dbReference>
<dbReference type="RefSeq" id="WP_076178994.1">
    <property type="nucleotide sequence ID" value="NZ_MKQP01000015.1"/>
</dbReference>
<dbReference type="EMBL" id="MKQP01000015">
    <property type="protein sequence ID" value="OMD32960.1"/>
    <property type="molecule type" value="Genomic_DNA"/>
</dbReference>
<dbReference type="Pfam" id="PF00532">
    <property type="entry name" value="Peripla_BP_1"/>
    <property type="match status" value="1"/>
</dbReference>
<evidence type="ECO:0000256" key="4">
    <source>
        <dbReference type="ARBA" id="ARBA00023163"/>
    </source>
</evidence>
<evidence type="ECO:0000256" key="2">
    <source>
        <dbReference type="ARBA" id="ARBA00023015"/>
    </source>
</evidence>
<dbReference type="PROSITE" id="PS50932">
    <property type="entry name" value="HTH_LACI_2"/>
    <property type="match status" value="1"/>
</dbReference>
<evidence type="ECO:0000259" key="5">
    <source>
        <dbReference type="PROSITE" id="PS50932"/>
    </source>
</evidence>
<dbReference type="GO" id="GO:0000976">
    <property type="term" value="F:transcription cis-regulatory region binding"/>
    <property type="evidence" value="ECO:0007669"/>
    <property type="project" value="TreeGrafter"/>
</dbReference>
<dbReference type="SUPFAM" id="SSF53822">
    <property type="entry name" value="Periplasmic binding protein-like I"/>
    <property type="match status" value="1"/>
</dbReference>
<reference evidence="6 7" key="1">
    <citation type="submission" date="2016-10" db="EMBL/GenBank/DDBJ databases">
        <title>Paenibacillus species isolates.</title>
        <authorList>
            <person name="Beno S.M."/>
        </authorList>
    </citation>
    <scope>NUCLEOTIDE SEQUENCE [LARGE SCALE GENOMIC DNA]</scope>
    <source>
        <strain evidence="6 7">FSL H7-0604</strain>
    </source>
</reference>
<dbReference type="AlphaFoldDB" id="A0A1R0XD01"/>
<keyword evidence="2" id="KW-0805">Transcription regulation</keyword>
<evidence type="ECO:0000313" key="6">
    <source>
        <dbReference type="EMBL" id="OMD32960.1"/>
    </source>
</evidence>
<dbReference type="Pfam" id="PF00356">
    <property type="entry name" value="LacI"/>
    <property type="match status" value="1"/>
</dbReference>
<evidence type="ECO:0000256" key="1">
    <source>
        <dbReference type="ARBA" id="ARBA00022491"/>
    </source>
</evidence>
<dbReference type="Gene3D" id="1.10.260.40">
    <property type="entry name" value="lambda repressor-like DNA-binding domains"/>
    <property type="match status" value="1"/>
</dbReference>
<gene>
    <name evidence="6" type="ORF">BJP51_13430</name>
</gene>
<feature type="domain" description="HTH lacI-type" evidence="5">
    <location>
        <begin position="8"/>
        <end position="62"/>
    </location>
</feature>
<protein>
    <recommendedName>
        <fullName evidence="5">HTH lacI-type domain-containing protein</fullName>
    </recommendedName>
</protein>
<dbReference type="PANTHER" id="PTHR30146">
    <property type="entry name" value="LACI-RELATED TRANSCRIPTIONAL REPRESSOR"/>
    <property type="match status" value="1"/>
</dbReference>
<dbReference type="Gene3D" id="3.40.50.2300">
    <property type="match status" value="2"/>
</dbReference>
<dbReference type="CDD" id="cd01392">
    <property type="entry name" value="HTH_LacI"/>
    <property type="match status" value="1"/>
</dbReference>
<dbReference type="CDD" id="cd06289">
    <property type="entry name" value="PBP1_MalI-like"/>
    <property type="match status" value="1"/>
</dbReference>
<organism evidence="6 7">
    <name type="scientific">Paenibacillus odorifer</name>
    <dbReference type="NCBI Taxonomy" id="189426"/>
    <lineage>
        <taxon>Bacteria</taxon>
        <taxon>Bacillati</taxon>
        <taxon>Bacillota</taxon>
        <taxon>Bacilli</taxon>
        <taxon>Bacillales</taxon>
        <taxon>Paenibacillaceae</taxon>
        <taxon>Paenibacillus</taxon>
    </lineage>
</organism>
<proteinExistence type="predicted"/>
<keyword evidence="1" id="KW-0678">Repressor</keyword>
<dbReference type="InterPro" id="IPR010982">
    <property type="entry name" value="Lambda_DNA-bd_dom_sf"/>
</dbReference>
<keyword evidence="3" id="KW-0238">DNA-binding</keyword>
<dbReference type="InterPro" id="IPR000843">
    <property type="entry name" value="HTH_LacI"/>
</dbReference>
<dbReference type="SUPFAM" id="SSF47413">
    <property type="entry name" value="lambda repressor-like DNA-binding domains"/>
    <property type="match status" value="1"/>
</dbReference>
<dbReference type="Proteomes" id="UP000187465">
    <property type="component" value="Unassembled WGS sequence"/>
</dbReference>
<evidence type="ECO:0000313" key="7">
    <source>
        <dbReference type="Proteomes" id="UP000187465"/>
    </source>
</evidence>
<keyword evidence="4" id="KW-0804">Transcription</keyword>
<dbReference type="SMART" id="SM00354">
    <property type="entry name" value="HTH_LACI"/>
    <property type="match status" value="1"/>
</dbReference>
<dbReference type="InterPro" id="IPR028082">
    <property type="entry name" value="Peripla_BP_I"/>
</dbReference>
<comment type="caution">
    <text evidence="6">The sequence shown here is derived from an EMBL/GenBank/DDBJ whole genome shotgun (WGS) entry which is preliminary data.</text>
</comment>
<name>A0A1R0XD01_9BACL</name>
<accession>A0A1R0XD01</accession>
<dbReference type="GO" id="GO:0003700">
    <property type="term" value="F:DNA-binding transcription factor activity"/>
    <property type="evidence" value="ECO:0007669"/>
    <property type="project" value="TreeGrafter"/>
</dbReference>
<sequence>MVSREKRVTLQDVAEDAGVSRATASLVVRGSKSIKPSTHKKVLDSMEKLGYVYDRVAASFRLQRSSTIGVIVTDIENPFYPHILTHIEHVLYEQRFNVLLGMSFESTEKQERVLETMLEHRVCGIIMTPVASTSPALFTKLQNLNIPTLLIGREVDTVNTDYVGTDYRLGAEMAVRHLIEQGHRRIAYLGGSPQGNTSYKERFAGYCQALQQFGLEIDPALIITSPINRDGGTRAVQEAMQLNNPPTACFCNNDVIALGAMIGLQLQGRTPGKHMAIVGFDNVQETETAKPGLSSVSVFQDKWGSEAAKLLLKRINGDQSEPTRIIIPPQLIIRESSTSYSGFHSSSPL</sequence>
<dbReference type="PROSITE" id="PS00356">
    <property type="entry name" value="HTH_LACI_1"/>
    <property type="match status" value="1"/>
</dbReference>
<evidence type="ECO:0000256" key="3">
    <source>
        <dbReference type="ARBA" id="ARBA00023125"/>
    </source>
</evidence>
<dbReference type="InterPro" id="IPR001761">
    <property type="entry name" value="Peripla_BP/Lac1_sug-bd_dom"/>
</dbReference>